<evidence type="ECO:0000256" key="1">
    <source>
        <dbReference type="SAM" id="MobiDB-lite"/>
    </source>
</evidence>
<dbReference type="AlphaFoldDB" id="A0A8H5HUS0"/>
<proteinExistence type="predicted"/>
<organism evidence="2 3">
    <name type="scientific">Collybiopsis confluens</name>
    <dbReference type="NCBI Taxonomy" id="2823264"/>
    <lineage>
        <taxon>Eukaryota</taxon>
        <taxon>Fungi</taxon>
        <taxon>Dikarya</taxon>
        <taxon>Basidiomycota</taxon>
        <taxon>Agaricomycotina</taxon>
        <taxon>Agaricomycetes</taxon>
        <taxon>Agaricomycetidae</taxon>
        <taxon>Agaricales</taxon>
        <taxon>Marasmiineae</taxon>
        <taxon>Omphalotaceae</taxon>
        <taxon>Collybiopsis</taxon>
    </lineage>
</organism>
<dbReference type="EMBL" id="JAACJN010000019">
    <property type="protein sequence ID" value="KAF5389793.1"/>
    <property type="molecule type" value="Genomic_DNA"/>
</dbReference>
<feature type="region of interest" description="Disordered" evidence="1">
    <location>
        <begin position="156"/>
        <end position="211"/>
    </location>
</feature>
<protein>
    <submittedName>
        <fullName evidence="2">Uncharacterized protein</fullName>
    </submittedName>
</protein>
<accession>A0A8H5HUS0</accession>
<comment type="caution">
    <text evidence="2">The sequence shown here is derived from an EMBL/GenBank/DDBJ whole genome shotgun (WGS) entry which is preliminary data.</text>
</comment>
<feature type="compositionally biased region" description="Low complexity" evidence="1">
    <location>
        <begin position="300"/>
        <end position="309"/>
    </location>
</feature>
<feature type="region of interest" description="Disordered" evidence="1">
    <location>
        <begin position="293"/>
        <end position="364"/>
    </location>
</feature>
<dbReference type="OrthoDB" id="6600758at2759"/>
<name>A0A8H5HUS0_9AGAR</name>
<gene>
    <name evidence="2" type="ORF">D9757_003661</name>
</gene>
<reference evidence="2 3" key="1">
    <citation type="journal article" date="2020" name="ISME J.">
        <title>Uncovering the hidden diversity of litter-decomposition mechanisms in mushroom-forming fungi.</title>
        <authorList>
            <person name="Floudas D."/>
            <person name="Bentzer J."/>
            <person name="Ahren D."/>
            <person name="Johansson T."/>
            <person name="Persson P."/>
            <person name="Tunlid A."/>
        </authorList>
    </citation>
    <scope>NUCLEOTIDE SEQUENCE [LARGE SCALE GENOMIC DNA]</scope>
    <source>
        <strain evidence="2 3">CBS 406.79</strain>
    </source>
</reference>
<evidence type="ECO:0000313" key="2">
    <source>
        <dbReference type="EMBL" id="KAF5389793.1"/>
    </source>
</evidence>
<evidence type="ECO:0000313" key="3">
    <source>
        <dbReference type="Proteomes" id="UP000518752"/>
    </source>
</evidence>
<keyword evidence="3" id="KW-1185">Reference proteome</keyword>
<dbReference type="Proteomes" id="UP000518752">
    <property type="component" value="Unassembled WGS sequence"/>
</dbReference>
<sequence length="433" mass="47279">MTTSPRVLDVHTPFASFALSHSITQESLGLLYDKLTRKVHNSYHGQRVGPGWLKYEFNDSIWDLDDDSDYIIFVWRQQQHHHPQTDHQAFVGSSSFSSAASVTSTSTSTTAPVAVIVPPHSAVLYLHDPTQPLPSPPDYQNTSYYVFHPSHQSKIRALASSARSTKSRGTIGRKTKKSNGASMRDGGGGQTSDFDNNDEEKEGASTTFEPNFKQAFNKFHSENGVRTVMGSIGPVKDVRMLLKAGYRHVYISRKFALDHGFIPADAAPGHYGYSGLVNIGTWPITLTPSTVQNNASLDNPPSSLLLPSSQNTASRSHFGSTVGHGHRHGSNASSISNTSKSKSKSKFKLAKDPTNASTIAGPAVSGPKPTMMTVYLSEEPHFDVVLGRSFFERRQIRLTSVDPTDVVCMDTGEKIECELVILKDGRGEIVTVT</sequence>
<feature type="compositionally biased region" description="Low complexity" evidence="1">
    <location>
        <begin position="330"/>
        <end position="340"/>
    </location>
</feature>
<feature type="compositionally biased region" description="Polar residues" evidence="1">
    <location>
        <begin position="310"/>
        <end position="319"/>
    </location>
</feature>